<evidence type="ECO:0000313" key="2">
    <source>
        <dbReference type="EMBL" id="KRM39145.1"/>
    </source>
</evidence>
<dbReference type="Proteomes" id="UP000051223">
    <property type="component" value="Unassembled WGS sequence"/>
</dbReference>
<dbReference type="GO" id="GO:0004721">
    <property type="term" value="F:phosphoprotein phosphatase activity"/>
    <property type="evidence" value="ECO:0007669"/>
    <property type="project" value="InterPro"/>
</dbReference>
<dbReference type="InterPro" id="IPR026893">
    <property type="entry name" value="Tyr/Ser_Pase_IphP-type"/>
</dbReference>
<dbReference type="SUPFAM" id="SSF52799">
    <property type="entry name" value="(Phosphotyrosine protein) phosphatases II"/>
    <property type="match status" value="1"/>
</dbReference>
<evidence type="ECO:0000259" key="1">
    <source>
        <dbReference type="PROSITE" id="PS50056"/>
    </source>
</evidence>
<name>A0A0R1YGZ4_9LACO</name>
<dbReference type="STRING" id="1423754.FC39_GL001162"/>
<evidence type="ECO:0000313" key="3">
    <source>
        <dbReference type="Proteomes" id="UP000051223"/>
    </source>
</evidence>
<comment type="caution">
    <text evidence="2">The sequence shown here is derived from an EMBL/GenBank/DDBJ whole genome shotgun (WGS) entry which is preliminary data.</text>
</comment>
<sequence>MKILTHDRIVALDGPLNFRDVGGYKNNKGQGVKWNKIYRSDSLSSLSVKDKIKLVRRKITVDCDLRSNYEKNSSPDDLWSGVKYVDVPIYSDDPGKDKSTNKLYRFVHHIPDLKDNFIGQIYQRTLLNTHSQEEFSKVFAELLELPADEGLVYHCSAGKDRTGMTSALVLMALGVNDDTIARDYLLTNELYDFAVSRNLPSNDDISAMVAKMNVTKGEGTAILGITETIRKGWGSFDSFFKKELGFSQYDLDQLRKMYLE</sequence>
<organism evidence="2 3">
    <name type="scientific">Lactobacillus hamsteri DSM 5661 = JCM 6256</name>
    <dbReference type="NCBI Taxonomy" id="1423754"/>
    <lineage>
        <taxon>Bacteria</taxon>
        <taxon>Bacillati</taxon>
        <taxon>Bacillota</taxon>
        <taxon>Bacilli</taxon>
        <taxon>Lactobacillales</taxon>
        <taxon>Lactobacillaceae</taxon>
        <taxon>Lactobacillus</taxon>
    </lineage>
</organism>
<dbReference type="eggNOG" id="COG2365">
    <property type="taxonomic scope" value="Bacteria"/>
</dbReference>
<dbReference type="InterPro" id="IPR029021">
    <property type="entry name" value="Prot-tyrosine_phosphatase-like"/>
</dbReference>
<feature type="domain" description="Tyrosine specific protein phosphatases" evidence="1">
    <location>
        <begin position="133"/>
        <end position="176"/>
    </location>
</feature>
<keyword evidence="3" id="KW-1185">Reference proteome</keyword>
<protein>
    <submittedName>
        <fullName evidence="2">Protein-tyrosine phosphatase</fullName>
    </submittedName>
</protein>
<dbReference type="Pfam" id="PF13350">
    <property type="entry name" value="Y_phosphatase3"/>
    <property type="match status" value="1"/>
</dbReference>
<proteinExistence type="predicted"/>
<dbReference type="PROSITE" id="PS50056">
    <property type="entry name" value="TYR_PHOSPHATASE_2"/>
    <property type="match status" value="1"/>
</dbReference>
<accession>A0A0R1YGZ4</accession>
<dbReference type="PATRIC" id="fig|1423754.3.peg.1196"/>
<dbReference type="AlphaFoldDB" id="A0A0R1YGZ4"/>
<reference evidence="2 3" key="1">
    <citation type="journal article" date="2015" name="Genome Announc.">
        <title>Expanding the biotechnology potential of lactobacilli through comparative genomics of 213 strains and associated genera.</title>
        <authorList>
            <person name="Sun Z."/>
            <person name="Harris H.M."/>
            <person name="McCann A."/>
            <person name="Guo C."/>
            <person name="Argimon S."/>
            <person name="Zhang W."/>
            <person name="Yang X."/>
            <person name="Jeffery I.B."/>
            <person name="Cooney J.C."/>
            <person name="Kagawa T.F."/>
            <person name="Liu W."/>
            <person name="Song Y."/>
            <person name="Salvetti E."/>
            <person name="Wrobel A."/>
            <person name="Rasinkangas P."/>
            <person name="Parkhill J."/>
            <person name="Rea M.C."/>
            <person name="O'Sullivan O."/>
            <person name="Ritari J."/>
            <person name="Douillard F.P."/>
            <person name="Paul Ross R."/>
            <person name="Yang R."/>
            <person name="Briner A.E."/>
            <person name="Felis G.E."/>
            <person name="de Vos W.M."/>
            <person name="Barrangou R."/>
            <person name="Klaenhammer T.R."/>
            <person name="Caufield P.W."/>
            <person name="Cui Y."/>
            <person name="Zhang H."/>
            <person name="O'Toole P.W."/>
        </authorList>
    </citation>
    <scope>NUCLEOTIDE SEQUENCE [LARGE SCALE GENOMIC DNA]</scope>
    <source>
        <strain evidence="2 3">DSM 5661</strain>
    </source>
</reference>
<gene>
    <name evidence="2" type="ORF">FC39_GL001162</name>
</gene>
<dbReference type="Gene3D" id="3.90.190.10">
    <property type="entry name" value="Protein tyrosine phosphatase superfamily"/>
    <property type="match status" value="1"/>
</dbReference>
<dbReference type="InterPro" id="IPR000387">
    <property type="entry name" value="Tyr_Pase_dom"/>
</dbReference>
<dbReference type="EMBL" id="AZGI01000044">
    <property type="protein sequence ID" value="KRM39145.1"/>
    <property type="molecule type" value="Genomic_DNA"/>
</dbReference>